<dbReference type="EMBL" id="JAJEQR010000061">
    <property type="protein sequence ID" value="MCC2232317.1"/>
    <property type="molecule type" value="Genomic_DNA"/>
</dbReference>
<gene>
    <name evidence="2" type="ORF">LKD81_15185</name>
</gene>
<sequence>KEKRNQSTAHRGLVMIQAIYRNEKPLKELSAEERRERRQLSAIIYSIAETAKANGLKPYEYFELLLTEISKHLDDDDLNFCEKLLPWSKDLPEKCRKKQ</sequence>
<dbReference type="RefSeq" id="WP_308454724.1">
    <property type="nucleotide sequence ID" value="NZ_JAJEQR010000061.1"/>
</dbReference>
<proteinExistence type="predicted"/>
<evidence type="ECO:0000313" key="3">
    <source>
        <dbReference type="Proteomes" id="UP001198182"/>
    </source>
</evidence>
<evidence type="ECO:0000259" key="1">
    <source>
        <dbReference type="Pfam" id="PF13817"/>
    </source>
</evidence>
<accession>A0AAE3ECW1</accession>
<dbReference type="Pfam" id="PF13817">
    <property type="entry name" value="DDE_Tnp_IS66_C"/>
    <property type="match status" value="1"/>
</dbReference>
<evidence type="ECO:0000313" key="2">
    <source>
        <dbReference type="EMBL" id="MCC2232317.1"/>
    </source>
</evidence>
<protein>
    <submittedName>
        <fullName evidence="2">IS66 family transposase</fullName>
    </submittedName>
</protein>
<feature type="domain" description="Transposase IS66 C-terminal" evidence="1">
    <location>
        <begin position="46"/>
        <end position="87"/>
    </location>
</feature>
<reference evidence="2" key="1">
    <citation type="submission" date="2021-10" db="EMBL/GenBank/DDBJ databases">
        <title>Anaerobic single-cell dispensing facilitates the cultivation of human gut bacteria.</title>
        <authorList>
            <person name="Afrizal A."/>
        </authorList>
    </citation>
    <scope>NUCLEOTIDE SEQUENCE</scope>
    <source>
        <strain evidence="2">CLA-AA-H215</strain>
    </source>
</reference>
<dbReference type="InterPro" id="IPR039552">
    <property type="entry name" value="IS66_C"/>
</dbReference>
<feature type="non-terminal residue" evidence="2">
    <location>
        <position position="1"/>
    </location>
</feature>
<comment type="caution">
    <text evidence="2">The sequence shown here is derived from an EMBL/GenBank/DDBJ whole genome shotgun (WGS) entry which is preliminary data.</text>
</comment>
<name>A0AAE3ECW1_9FIRM</name>
<dbReference type="Proteomes" id="UP001198182">
    <property type="component" value="Unassembled WGS sequence"/>
</dbReference>
<dbReference type="AlphaFoldDB" id="A0AAE3ECW1"/>
<keyword evidence="3" id="KW-1185">Reference proteome</keyword>
<organism evidence="2 3">
    <name type="scientific">Hominifimenecus microfluidus</name>
    <dbReference type="NCBI Taxonomy" id="2885348"/>
    <lineage>
        <taxon>Bacteria</taxon>
        <taxon>Bacillati</taxon>
        <taxon>Bacillota</taxon>
        <taxon>Clostridia</taxon>
        <taxon>Lachnospirales</taxon>
        <taxon>Lachnospiraceae</taxon>
        <taxon>Hominifimenecus</taxon>
    </lineage>
</organism>